<sequence length="129" mass="14249">MHRSARIRRRRLNGLLTSNPPFSDRRGGELSVFSIDRLVTQAEWCVPVEGSDYGCVFCGGYKTAAENNEKPTTRLQMIPTIRPKAGFQGNEISSSGEITRRGPPRSSANSAGEIRGPSVLPWKNTLWTS</sequence>
<evidence type="ECO:0000313" key="3">
    <source>
        <dbReference type="Proteomes" id="UP001054945"/>
    </source>
</evidence>
<feature type="region of interest" description="Disordered" evidence="1">
    <location>
        <begin position="83"/>
        <end position="116"/>
    </location>
</feature>
<reference evidence="2 3" key="1">
    <citation type="submission" date="2021-06" db="EMBL/GenBank/DDBJ databases">
        <title>Caerostris extrusa draft genome.</title>
        <authorList>
            <person name="Kono N."/>
            <person name="Arakawa K."/>
        </authorList>
    </citation>
    <scope>NUCLEOTIDE SEQUENCE [LARGE SCALE GENOMIC DNA]</scope>
</reference>
<name>A0AAV4S3E7_CAEEX</name>
<evidence type="ECO:0000256" key="1">
    <source>
        <dbReference type="SAM" id="MobiDB-lite"/>
    </source>
</evidence>
<proteinExistence type="predicted"/>
<accession>A0AAV4S3E7</accession>
<dbReference type="EMBL" id="BPLR01008951">
    <property type="protein sequence ID" value="GIY28519.1"/>
    <property type="molecule type" value="Genomic_DNA"/>
</dbReference>
<dbReference type="AlphaFoldDB" id="A0AAV4S3E7"/>
<evidence type="ECO:0000313" key="2">
    <source>
        <dbReference type="EMBL" id="GIY28519.1"/>
    </source>
</evidence>
<gene>
    <name evidence="2" type="ORF">CEXT_294191</name>
</gene>
<protein>
    <submittedName>
        <fullName evidence="2">Uncharacterized protein</fullName>
    </submittedName>
</protein>
<organism evidence="2 3">
    <name type="scientific">Caerostris extrusa</name>
    <name type="common">Bark spider</name>
    <name type="synonym">Caerostris bankana</name>
    <dbReference type="NCBI Taxonomy" id="172846"/>
    <lineage>
        <taxon>Eukaryota</taxon>
        <taxon>Metazoa</taxon>
        <taxon>Ecdysozoa</taxon>
        <taxon>Arthropoda</taxon>
        <taxon>Chelicerata</taxon>
        <taxon>Arachnida</taxon>
        <taxon>Araneae</taxon>
        <taxon>Araneomorphae</taxon>
        <taxon>Entelegynae</taxon>
        <taxon>Araneoidea</taxon>
        <taxon>Araneidae</taxon>
        <taxon>Caerostris</taxon>
    </lineage>
</organism>
<keyword evidence="3" id="KW-1185">Reference proteome</keyword>
<comment type="caution">
    <text evidence="2">The sequence shown here is derived from an EMBL/GenBank/DDBJ whole genome shotgun (WGS) entry which is preliminary data.</text>
</comment>
<dbReference type="Proteomes" id="UP001054945">
    <property type="component" value="Unassembled WGS sequence"/>
</dbReference>